<protein>
    <submittedName>
        <fullName evidence="2">Uncharacterized protein</fullName>
    </submittedName>
</protein>
<feature type="compositionally biased region" description="Basic and acidic residues" evidence="1">
    <location>
        <begin position="55"/>
        <end position="64"/>
    </location>
</feature>
<dbReference type="AlphaFoldDB" id="A0A918US21"/>
<dbReference type="EMBL" id="BMVW01000014">
    <property type="protein sequence ID" value="GGZ29408.1"/>
    <property type="molecule type" value="Genomic_DNA"/>
</dbReference>
<name>A0A918US21_9ACTN</name>
<gene>
    <name evidence="2" type="ORF">GCM10010365_57200</name>
</gene>
<feature type="region of interest" description="Disordered" evidence="1">
    <location>
        <begin position="1"/>
        <end position="64"/>
    </location>
</feature>
<keyword evidence="3" id="KW-1185">Reference proteome</keyword>
<evidence type="ECO:0000313" key="2">
    <source>
        <dbReference type="EMBL" id="GGZ29408.1"/>
    </source>
</evidence>
<reference evidence="2" key="2">
    <citation type="submission" date="2020-09" db="EMBL/GenBank/DDBJ databases">
        <authorList>
            <person name="Sun Q."/>
            <person name="Ohkuma M."/>
        </authorList>
    </citation>
    <scope>NUCLEOTIDE SEQUENCE</scope>
    <source>
        <strain evidence="2">JCM 4815</strain>
    </source>
</reference>
<reference evidence="2" key="1">
    <citation type="journal article" date="2014" name="Int. J. Syst. Evol. Microbiol.">
        <title>Complete genome sequence of Corynebacterium casei LMG S-19264T (=DSM 44701T), isolated from a smear-ripened cheese.</title>
        <authorList>
            <consortium name="US DOE Joint Genome Institute (JGI-PGF)"/>
            <person name="Walter F."/>
            <person name="Albersmeier A."/>
            <person name="Kalinowski J."/>
            <person name="Ruckert C."/>
        </authorList>
    </citation>
    <scope>NUCLEOTIDE SEQUENCE</scope>
    <source>
        <strain evidence="2">JCM 4815</strain>
    </source>
</reference>
<evidence type="ECO:0000313" key="3">
    <source>
        <dbReference type="Proteomes" id="UP000622166"/>
    </source>
</evidence>
<accession>A0A918US21</accession>
<evidence type="ECO:0000256" key="1">
    <source>
        <dbReference type="SAM" id="MobiDB-lite"/>
    </source>
</evidence>
<proteinExistence type="predicted"/>
<dbReference type="Proteomes" id="UP000622166">
    <property type="component" value="Unassembled WGS sequence"/>
</dbReference>
<organism evidence="2 3">
    <name type="scientific">Streptomyces poonensis</name>
    <dbReference type="NCBI Taxonomy" id="68255"/>
    <lineage>
        <taxon>Bacteria</taxon>
        <taxon>Bacillati</taxon>
        <taxon>Actinomycetota</taxon>
        <taxon>Actinomycetes</taxon>
        <taxon>Kitasatosporales</taxon>
        <taxon>Streptomycetaceae</taxon>
        <taxon>Streptomyces</taxon>
    </lineage>
</organism>
<sequence>MTLCEARGSEEVHPGLTGDTVMDQGDKAQDTAPSTLPIVPGNKWRISRLIPGDGRPARAARDQR</sequence>
<comment type="caution">
    <text evidence="2">The sequence shown here is derived from an EMBL/GenBank/DDBJ whole genome shotgun (WGS) entry which is preliminary data.</text>
</comment>